<dbReference type="AlphaFoldDB" id="A0A7E4ZRF0"/>
<name>A0A7E4ZRF0_PANRE</name>
<feature type="region of interest" description="Disordered" evidence="1">
    <location>
        <begin position="378"/>
        <end position="403"/>
    </location>
</feature>
<reference evidence="3" key="2">
    <citation type="submission" date="2020-10" db="UniProtKB">
        <authorList>
            <consortium name="WormBaseParasite"/>
        </authorList>
    </citation>
    <scope>IDENTIFICATION</scope>
</reference>
<organism evidence="2 3">
    <name type="scientific">Panagrellus redivivus</name>
    <name type="common">Microworm</name>
    <dbReference type="NCBI Taxonomy" id="6233"/>
    <lineage>
        <taxon>Eukaryota</taxon>
        <taxon>Metazoa</taxon>
        <taxon>Ecdysozoa</taxon>
        <taxon>Nematoda</taxon>
        <taxon>Chromadorea</taxon>
        <taxon>Rhabditida</taxon>
        <taxon>Tylenchina</taxon>
        <taxon>Panagrolaimomorpha</taxon>
        <taxon>Panagrolaimoidea</taxon>
        <taxon>Panagrolaimidae</taxon>
        <taxon>Panagrellus</taxon>
    </lineage>
</organism>
<reference evidence="2" key="1">
    <citation type="journal article" date="2013" name="Genetics">
        <title>The draft genome and transcriptome of Panagrellus redivivus are shaped by the harsh demands of a free-living lifestyle.</title>
        <authorList>
            <person name="Srinivasan J."/>
            <person name="Dillman A.R."/>
            <person name="Macchietto M.G."/>
            <person name="Heikkinen L."/>
            <person name="Lakso M."/>
            <person name="Fracchia K.M."/>
            <person name="Antoshechkin I."/>
            <person name="Mortazavi A."/>
            <person name="Wong G."/>
            <person name="Sternberg P.W."/>
        </authorList>
    </citation>
    <scope>NUCLEOTIDE SEQUENCE [LARGE SCALE GENOMIC DNA]</scope>
    <source>
        <strain evidence="2">MT8872</strain>
    </source>
</reference>
<evidence type="ECO:0000313" key="3">
    <source>
        <dbReference type="WBParaSite" id="Pan_g1306.t1"/>
    </source>
</evidence>
<dbReference type="Proteomes" id="UP000492821">
    <property type="component" value="Unassembled WGS sequence"/>
</dbReference>
<dbReference type="WBParaSite" id="Pan_g1306.t1">
    <property type="protein sequence ID" value="Pan_g1306.t1"/>
    <property type="gene ID" value="Pan_g1306"/>
</dbReference>
<sequence length="403" mass="46545">MPYPIAKLAYGLRRRLAELATPVERYHLQVAAAKVSICPPEKQEVVSPVYLSFQYENENLTLLQWNNNIPSLVNQKAKQIYFCKYCYLTEIDVEDITSELLSNFIFDIIRMNVKDCVVSTAFFYRLSKKMNVKNMEVITIADNSHPFTNFSDMFSVLPRLTEVYIFAAVATTWMRDILQFPRRKLNMLTIVDPSETFDIDVDLLITFLKAQKPGFRLQLNSYVTCISRCIKLFIFKTFYLHYFIQGNVLRSSAPIPIIVNTPIGSRSITLIALKHSLERLSFEKIVDIPSSVLNVFKQRNNGNISSCQFLLLNLVVMEEALRCGMVSEEMYRKKVDSLWEKLKKYHDEEDSMDENSVDPAWAEIGTLAYAAYHEHSKKNPSKDLVDDTSPSTSYQPAEKRQRL</sequence>
<accession>A0A7E4ZRF0</accession>
<evidence type="ECO:0000256" key="1">
    <source>
        <dbReference type="SAM" id="MobiDB-lite"/>
    </source>
</evidence>
<protein>
    <submittedName>
        <fullName evidence="3">Origin recognition complex subunit 2</fullName>
    </submittedName>
</protein>
<keyword evidence="2" id="KW-1185">Reference proteome</keyword>
<evidence type="ECO:0000313" key="2">
    <source>
        <dbReference type="Proteomes" id="UP000492821"/>
    </source>
</evidence>
<proteinExistence type="predicted"/>